<dbReference type="Pfam" id="PF00582">
    <property type="entry name" value="Usp"/>
    <property type="match status" value="1"/>
</dbReference>
<evidence type="ECO:0000256" key="2">
    <source>
        <dbReference type="PIRNR" id="PIRNR006276"/>
    </source>
</evidence>
<organism evidence="4 5">
    <name type="scientific">Anaeromyxobacter dehalogenans (strain ATCC BAA-258 / DSM 21875 / 2CP-1)</name>
    <dbReference type="NCBI Taxonomy" id="455488"/>
    <lineage>
        <taxon>Bacteria</taxon>
        <taxon>Pseudomonadati</taxon>
        <taxon>Myxococcota</taxon>
        <taxon>Myxococcia</taxon>
        <taxon>Myxococcales</taxon>
        <taxon>Cystobacterineae</taxon>
        <taxon>Anaeromyxobacteraceae</taxon>
        <taxon>Anaeromyxobacter</taxon>
    </lineage>
</organism>
<proteinExistence type="inferred from homology"/>
<dbReference type="Gene3D" id="3.40.50.620">
    <property type="entry name" value="HUPs"/>
    <property type="match status" value="1"/>
</dbReference>
<dbReference type="GO" id="GO:0005737">
    <property type="term" value="C:cytoplasm"/>
    <property type="evidence" value="ECO:0007669"/>
    <property type="project" value="UniProtKB-SubCell"/>
</dbReference>
<sequence>MAERTRICCAVDFSEASRLAMIEATDLARRFDAELELVHVHELPVAAAAEMLVPPRALFELVAVDLERDIAAWRGDAQRRLGRPVRSKVLAGSPAVELLQHAREEGVDLLVVGTHGRTGLKHLVLGSVAERVVRQAPCTVVVARSKEASATARGATDPAYAEVP</sequence>
<protein>
    <recommendedName>
        <fullName evidence="2">Universal stress protein</fullName>
    </recommendedName>
</protein>
<dbReference type="CDD" id="cd00293">
    <property type="entry name" value="USP-like"/>
    <property type="match status" value="1"/>
</dbReference>
<dbReference type="AlphaFoldDB" id="B8JC98"/>
<dbReference type="EMBL" id="CP001359">
    <property type="protein sequence ID" value="ACL65838.1"/>
    <property type="molecule type" value="Genomic_DNA"/>
</dbReference>
<dbReference type="Proteomes" id="UP000007089">
    <property type="component" value="Chromosome"/>
</dbReference>
<keyword evidence="5" id="KW-1185">Reference proteome</keyword>
<dbReference type="InterPro" id="IPR006015">
    <property type="entry name" value="Universal_stress_UspA"/>
</dbReference>
<dbReference type="PANTHER" id="PTHR46268">
    <property type="entry name" value="STRESS RESPONSE PROTEIN NHAX"/>
    <property type="match status" value="1"/>
</dbReference>
<dbReference type="RefSeq" id="WP_012633634.1">
    <property type="nucleotide sequence ID" value="NC_011891.1"/>
</dbReference>
<evidence type="ECO:0000256" key="1">
    <source>
        <dbReference type="ARBA" id="ARBA00008791"/>
    </source>
</evidence>
<dbReference type="PIRSF" id="PIRSF006276">
    <property type="entry name" value="UspA"/>
    <property type="match status" value="1"/>
</dbReference>
<evidence type="ECO:0000313" key="4">
    <source>
        <dbReference type="EMBL" id="ACL65838.1"/>
    </source>
</evidence>
<dbReference type="PANTHER" id="PTHR46268:SF6">
    <property type="entry name" value="UNIVERSAL STRESS PROTEIN UP12"/>
    <property type="match status" value="1"/>
</dbReference>
<dbReference type="HOGENOM" id="CLU_049301_11_2_7"/>
<comment type="subcellular location">
    <subcellularLocation>
        <location evidence="2">Cytoplasm</location>
    </subcellularLocation>
</comment>
<reference evidence="4" key="1">
    <citation type="submission" date="2009-01" db="EMBL/GenBank/DDBJ databases">
        <title>Complete sequence of Anaeromyxobacter dehalogenans 2CP-1.</title>
        <authorList>
            <consortium name="US DOE Joint Genome Institute"/>
            <person name="Lucas S."/>
            <person name="Copeland A."/>
            <person name="Lapidus A."/>
            <person name="Glavina del Rio T."/>
            <person name="Dalin E."/>
            <person name="Tice H."/>
            <person name="Bruce D."/>
            <person name="Goodwin L."/>
            <person name="Pitluck S."/>
            <person name="Saunders E."/>
            <person name="Brettin T."/>
            <person name="Detter J.C."/>
            <person name="Han C."/>
            <person name="Larimer F."/>
            <person name="Land M."/>
            <person name="Hauser L."/>
            <person name="Kyrpides N."/>
            <person name="Ovchinnikova G."/>
            <person name="Beliaev A.S."/>
            <person name="Richardson P."/>
        </authorList>
    </citation>
    <scope>NUCLEOTIDE SEQUENCE</scope>
    <source>
        <strain evidence="4">2CP-1</strain>
    </source>
</reference>
<gene>
    <name evidence="4" type="ordered locus">A2cp1_2500</name>
</gene>
<comment type="similarity">
    <text evidence="1 2">Belongs to the universal stress protein A family.</text>
</comment>
<keyword evidence="2" id="KW-0963">Cytoplasm</keyword>
<dbReference type="KEGG" id="acp:A2cp1_2500"/>
<dbReference type="InterPro" id="IPR014729">
    <property type="entry name" value="Rossmann-like_a/b/a_fold"/>
</dbReference>
<evidence type="ECO:0000313" key="5">
    <source>
        <dbReference type="Proteomes" id="UP000007089"/>
    </source>
</evidence>
<accession>B8JC98</accession>
<name>B8JC98_ANAD2</name>
<evidence type="ECO:0000259" key="3">
    <source>
        <dbReference type="Pfam" id="PF00582"/>
    </source>
</evidence>
<dbReference type="SUPFAM" id="SSF52402">
    <property type="entry name" value="Adenine nucleotide alpha hydrolases-like"/>
    <property type="match status" value="1"/>
</dbReference>
<feature type="domain" description="UspA" evidence="3">
    <location>
        <begin position="5"/>
        <end position="144"/>
    </location>
</feature>
<dbReference type="InterPro" id="IPR006016">
    <property type="entry name" value="UspA"/>
</dbReference>
<dbReference type="PRINTS" id="PR01438">
    <property type="entry name" value="UNVRSLSTRESS"/>
</dbReference>